<evidence type="ECO:0000256" key="3">
    <source>
        <dbReference type="ARBA" id="ARBA00023163"/>
    </source>
</evidence>
<evidence type="ECO:0000256" key="1">
    <source>
        <dbReference type="ARBA" id="ARBA00023015"/>
    </source>
</evidence>
<dbReference type="KEGG" id="rfo:REIFOR_02520"/>
<dbReference type="PANTHER" id="PTHR44846">
    <property type="entry name" value="MANNOSYL-D-GLYCERATE TRANSPORT/METABOLISM SYSTEM REPRESSOR MNGR-RELATED"/>
    <property type="match status" value="1"/>
</dbReference>
<dbReference type="InterPro" id="IPR000524">
    <property type="entry name" value="Tscrpt_reg_HTH_GntR"/>
</dbReference>
<dbReference type="SUPFAM" id="SSF46785">
    <property type="entry name" value="Winged helix' DNA-binding domain"/>
    <property type="match status" value="1"/>
</dbReference>
<keyword evidence="3" id="KW-0804">Transcription</keyword>
<dbReference type="AlphaFoldDB" id="A0A2K8KSD4"/>
<dbReference type="PANTHER" id="PTHR44846:SF1">
    <property type="entry name" value="MANNOSYL-D-GLYCERATE TRANSPORT_METABOLISM SYSTEM REPRESSOR MNGR-RELATED"/>
    <property type="match status" value="1"/>
</dbReference>
<dbReference type="Pfam" id="PF07702">
    <property type="entry name" value="UTRA"/>
    <property type="match status" value="1"/>
</dbReference>
<dbReference type="Pfam" id="PF00392">
    <property type="entry name" value="GntR"/>
    <property type="match status" value="1"/>
</dbReference>
<accession>A0A2K8KSD4</accession>
<dbReference type="InterPro" id="IPR011663">
    <property type="entry name" value="UTRA"/>
</dbReference>
<evidence type="ECO:0000259" key="4">
    <source>
        <dbReference type="PROSITE" id="PS50949"/>
    </source>
</evidence>
<organism evidence="5 6">
    <name type="scientific">Reinekea forsetii</name>
    <dbReference type="NCBI Taxonomy" id="1336806"/>
    <lineage>
        <taxon>Bacteria</taxon>
        <taxon>Pseudomonadati</taxon>
        <taxon>Pseudomonadota</taxon>
        <taxon>Gammaproteobacteria</taxon>
        <taxon>Oceanospirillales</taxon>
        <taxon>Saccharospirillaceae</taxon>
        <taxon>Reinekea</taxon>
    </lineage>
</organism>
<keyword evidence="1" id="KW-0805">Transcription regulation</keyword>
<dbReference type="SMART" id="SM00866">
    <property type="entry name" value="UTRA"/>
    <property type="match status" value="1"/>
</dbReference>
<evidence type="ECO:0000313" key="6">
    <source>
        <dbReference type="Proteomes" id="UP000229757"/>
    </source>
</evidence>
<dbReference type="SMART" id="SM00345">
    <property type="entry name" value="HTH_GNTR"/>
    <property type="match status" value="1"/>
</dbReference>
<dbReference type="GO" id="GO:0003700">
    <property type="term" value="F:DNA-binding transcription factor activity"/>
    <property type="evidence" value="ECO:0007669"/>
    <property type="project" value="InterPro"/>
</dbReference>
<dbReference type="CDD" id="cd07377">
    <property type="entry name" value="WHTH_GntR"/>
    <property type="match status" value="1"/>
</dbReference>
<dbReference type="PRINTS" id="PR00035">
    <property type="entry name" value="HTHGNTR"/>
</dbReference>
<dbReference type="InterPro" id="IPR036390">
    <property type="entry name" value="WH_DNA-bd_sf"/>
</dbReference>
<dbReference type="RefSeq" id="WP_100257888.1">
    <property type="nucleotide sequence ID" value="NZ_CP011797.1"/>
</dbReference>
<keyword evidence="2" id="KW-0238">DNA-binding</keyword>
<name>A0A2K8KSD4_9GAMM</name>
<dbReference type="GO" id="GO:0003677">
    <property type="term" value="F:DNA binding"/>
    <property type="evidence" value="ECO:0007669"/>
    <property type="project" value="UniProtKB-KW"/>
</dbReference>
<proteinExistence type="predicted"/>
<protein>
    <submittedName>
        <fullName evidence="5">Transcriptional regulator, GntR family</fullName>
    </submittedName>
</protein>
<dbReference type="EMBL" id="CP011797">
    <property type="protein sequence ID" value="ATX77645.1"/>
    <property type="molecule type" value="Genomic_DNA"/>
</dbReference>
<sequence>MDTKASKRGLGATKSHQLFLLLKETIVSGRIAPGNKLPGEIALAKEHGLSRVTVRRAMEALANENLVVRLAGKGTLVKEQPVGATIMTASVANLLPNMVTMSKNSNVKLLEFAYVQPSEHIRSRLGLGPSERTQRSVRVRSADDKPFSYLVTHVPEPIALHYNESDLATTPLFVLLERSGVLVDQAKQVISATLATSDVASALQVPVGSPLISLNRVVIDRNQQGVEYLTALYRPDRYRIEIDLSRAGDEDSRYWQTVDGESD</sequence>
<dbReference type="GO" id="GO:0045892">
    <property type="term" value="P:negative regulation of DNA-templated transcription"/>
    <property type="evidence" value="ECO:0007669"/>
    <property type="project" value="TreeGrafter"/>
</dbReference>
<gene>
    <name evidence="5" type="ORF">REIFOR_02520</name>
</gene>
<dbReference type="Proteomes" id="UP000229757">
    <property type="component" value="Chromosome"/>
</dbReference>
<dbReference type="Gene3D" id="3.40.1410.10">
    <property type="entry name" value="Chorismate lyase-like"/>
    <property type="match status" value="1"/>
</dbReference>
<dbReference type="InterPro" id="IPR050679">
    <property type="entry name" value="Bact_HTH_transcr_reg"/>
</dbReference>
<dbReference type="OrthoDB" id="9808698at2"/>
<dbReference type="Gene3D" id="1.10.10.10">
    <property type="entry name" value="Winged helix-like DNA-binding domain superfamily/Winged helix DNA-binding domain"/>
    <property type="match status" value="1"/>
</dbReference>
<keyword evidence="6" id="KW-1185">Reference proteome</keyword>
<evidence type="ECO:0000256" key="2">
    <source>
        <dbReference type="ARBA" id="ARBA00023125"/>
    </source>
</evidence>
<dbReference type="SUPFAM" id="SSF64288">
    <property type="entry name" value="Chorismate lyase-like"/>
    <property type="match status" value="1"/>
</dbReference>
<dbReference type="PROSITE" id="PS50949">
    <property type="entry name" value="HTH_GNTR"/>
    <property type="match status" value="1"/>
</dbReference>
<evidence type="ECO:0000313" key="5">
    <source>
        <dbReference type="EMBL" id="ATX77645.1"/>
    </source>
</evidence>
<feature type="domain" description="HTH gntR-type" evidence="4">
    <location>
        <begin position="12"/>
        <end position="80"/>
    </location>
</feature>
<dbReference type="InterPro" id="IPR036388">
    <property type="entry name" value="WH-like_DNA-bd_sf"/>
</dbReference>
<dbReference type="InterPro" id="IPR028978">
    <property type="entry name" value="Chorismate_lyase_/UTRA_dom_sf"/>
</dbReference>
<reference evidence="5 6" key="1">
    <citation type="journal article" date="2017" name="Environ. Microbiol.">
        <title>Genomic and physiological analyses of 'Reinekea forsetii' reveal a versatile opportunistic lifestyle during spring algae blooms.</title>
        <authorList>
            <person name="Avci B."/>
            <person name="Hahnke R.L."/>
            <person name="Chafee M."/>
            <person name="Fischer T."/>
            <person name="Gruber-Vodicka H."/>
            <person name="Tegetmeyer H.E."/>
            <person name="Harder J."/>
            <person name="Fuchs B.M."/>
            <person name="Amann R.I."/>
            <person name="Teeling H."/>
        </authorList>
    </citation>
    <scope>NUCLEOTIDE SEQUENCE [LARGE SCALE GENOMIC DNA]</scope>
    <source>
        <strain evidence="5 6">Hel1_31_D35</strain>
    </source>
</reference>